<evidence type="ECO:0000313" key="2">
    <source>
        <dbReference type="EMBL" id="GHP10212.1"/>
    </source>
</evidence>
<feature type="transmembrane region" description="Helical" evidence="1">
    <location>
        <begin position="116"/>
        <end position="138"/>
    </location>
</feature>
<dbReference type="Proteomes" id="UP000660262">
    <property type="component" value="Unassembled WGS sequence"/>
</dbReference>
<evidence type="ECO:0000313" key="3">
    <source>
        <dbReference type="Proteomes" id="UP000660262"/>
    </source>
</evidence>
<keyword evidence="1" id="KW-0472">Membrane</keyword>
<sequence length="234" mass="26109">MPVVMMSSSKLGVRPVQVGLRARAPAARSSRVFSPLASANSSSSSSQQSCDVQEVGKVGKGFRRNHSGNGNGAALSMAAATVLTSLAMPEAAHAGWDALLTTDYWAAFLQWRVSSPLLFIGTFIVPNGGLFLLFQYILNKKRDNFKAQLREAGWDTFLKERGVDIETLNDVKQLRYFCRLQERNLLDEQKVNEFVEYQRKKMEYYSPVVVNQYNKAKAAEEEKEAEAEKEESAN</sequence>
<gene>
    <name evidence="2" type="ORF">PPROV_000894400</name>
</gene>
<keyword evidence="3" id="KW-1185">Reference proteome</keyword>
<organism evidence="2 3">
    <name type="scientific">Pycnococcus provasolii</name>
    <dbReference type="NCBI Taxonomy" id="41880"/>
    <lineage>
        <taxon>Eukaryota</taxon>
        <taxon>Viridiplantae</taxon>
        <taxon>Chlorophyta</taxon>
        <taxon>Pseudoscourfieldiophyceae</taxon>
        <taxon>Pseudoscourfieldiales</taxon>
        <taxon>Pycnococcaceae</taxon>
        <taxon>Pycnococcus</taxon>
    </lineage>
</organism>
<reference evidence="2" key="1">
    <citation type="submission" date="2020-10" db="EMBL/GenBank/DDBJ databases">
        <title>Unveiling of a novel bifunctional photoreceptor, Dualchrome1, isolated from a cosmopolitan green alga.</title>
        <authorList>
            <person name="Suzuki S."/>
            <person name="Kawachi M."/>
        </authorList>
    </citation>
    <scope>NUCLEOTIDE SEQUENCE</scope>
    <source>
        <strain evidence="2">NIES 2893</strain>
    </source>
</reference>
<dbReference type="EMBL" id="BNJQ01000028">
    <property type="protein sequence ID" value="GHP10212.1"/>
    <property type="molecule type" value="Genomic_DNA"/>
</dbReference>
<dbReference type="AlphaFoldDB" id="A0A830HSX0"/>
<name>A0A830HSX0_9CHLO</name>
<comment type="caution">
    <text evidence="2">The sequence shown here is derived from an EMBL/GenBank/DDBJ whole genome shotgun (WGS) entry which is preliminary data.</text>
</comment>
<feature type="transmembrane region" description="Helical" evidence="1">
    <location>
        <begin position="73"/>
        <end position="96"/>
    </location>
</feature>
<keyword evidence="1" id="KW-1133">Transmembrane helix</keyword>
<dbReference type="OrthoDB" id="498166at2759"/>
<protein>
    <submittedName>
        <fullName evidence="2">Uncharacterized protein</fullName>
    </submittedName>
</protein>
<evidence type="ECO:0000256" key="1">
    <source>
        <dbReference type="SAM" id="Phobius"/>
    </source>
</evidence>
<keyword evidence="1" id="KW-0812">Transmembrane</keyword>
<accession>A0A830HSX0</accession>
<proteinExistence type="predicted"/>